<proteinExistence type="predicted"/>
<dbReference type="PROSITE" id="PS01246">
    <property type="entry name" value="UPF0003"/>
    <property type="match status" value="1"/>
</dbReference>
<feature type="transmembrane region" description="Helical" evidence="1">
    <location>
        <begin position="150"/>
        <end position="168"/>
    </location>
</feature>
<evidence type="ECO:0000256" key="1">
    <source>
        <dbReference type="SAM" id="Phobius"/>
    </source>
</evidence>
<feature type="transmembrane region" description="Helical" evidence="1">
    <location>
        <begin position="15"/>
        <end position="33"/>
    </location>
</feature>
<organism evidence="3 4">
    <name type="scientific">Pinibacter aurantiacus</name>
    <dbReference type="NCBI Taxonomy" id="2851599"/>
    <lineage>
        <taxon>Bacteria</taxon>
        <taxon>Pseudomonadati</taxon>
        <taxon>Bacteroidota</taxon>
        <taxon>Chitinophagia</taxon>
        <taxon>Chitinophagales</taxon>
        <taxon>Chitinophagaceae</taxon>
        <taxon>Pinibacter</taxon>
    </lineage>
</organism>
<keyword evidence="4" id="KW-1185">Reference proteome</keyword>
<reference evidence="3" key="1">
    <citation type="submission" date="2021-06" db="EMBL/GenBank/DDBJ databases">
        <authorList>
            <person name="Huq M.A."/>
        </authorList>
    </citation>
    <scope>NUCLEOTIDE SEQUENCE</scope>
    <source>
        <strain evidence="3">MAH-26</strain>
    </source>
</reference>
<name>A0A9E2W469_9BACT</name>
<dbReference type="AlphaFoldDB" id="A0A9E2W469"/>
<dbReference type="Proteomes" id="UP000812270">
    <property type="component" value="Unassembled WGS sequence"/>
</dbReference>
<keyword evidence="1" id="KW-1133">Transmembrane helix</keyword>
<dbReference type="RefSeq" id="WP_217790725.1">
    <property type="nucleotide sequence ID" value="NZ_JAHSPG010000003.1"/>
</dbReference>
<dbReference type="PANTHER" id="PTHR30566:SF5">
    <property type="entry name" value="MECHANOSENSITIVE ION CHANNEL PROTEIN 1, MITOCHONDRIAL-RELATED"/>
    <property type="match status" value="1"/>
</dbReference>
<feature type="transmembrane region" description="Helical" evidence="1">
    <location>
        <begin position="57"/>
        <end position="78"/>
    </location>
</feature>
<evidence type="ECO:0000313" key="4">
    <source>
        <dbReference type="Proteomes" id="UP000812270"/>
    </source>
</evidence>
<keyword evidence="1" id="KW-0812">Transmembrane</keyword>
<evidence type="ECO:0000313" key="3">
    <source>
        <dbReference type="EMBL" id="MBV4357108.1"/>
    </source>
</evidence>
<evidence type="ECO:0000259" key="2">
    <source>
        <dbReference type="Pfam" id="PF00924"/>
    </source>
</evidence>
<protein>
    <submittedName>
        <fullName evidence="3">Mechanosensitive ion channel family protein</fullName>
    </submittedName>
</protein>
<feature type="domain" description="Mechanosensitive ion channel MscS" evidence="2">
    <location>
        <begin position="193"/>
        <end position="258"/>
    </location>
</feature>
<dbReference type="PANTHER" id="PTHR30566">
    <property type="entry name" value="YNAI-RELATED MECHANOSENSITIVE ION CHANNEL"/>
    <property type="match status" value="1"/>
</dbReference>
<accession>A0A9E2W469</accession>
<feature type="transmembrane region" description="Helical" evidence="1">
    <location>
        <begin position="98"/>
        <end position="120"/>
    </location>
</feature>
<dbReference type="InterPro" id="IPR006685">
    <property type="entry name" value="MscS_channel_2nd"/>
</dbReference>
<comment type="caution">
    <text evidence="3">The sequence shown here is derived from an EMBL/GenBank/DDBJ whole genome shotgun (WGS) entry which is preliminary data.</text>
</comment>
<dbReference type="GO" id="GO:0055085">
    <property type="term" value="P:transmembrane transport"/>
    <property type="evidence" value="ECO:0007669"/>
    <property type="project" value="InterPro"/>
</dbReference>
<sequence length="362" mass="40888">MNFLQHEFLSNTIESYIICAITIFIILIFKRLFSKYIASILFRLIKNTSWKVSRESFFDLLVQPLEIFLVLLVTFVTLDKLTFPAAFHFSIHKVTAEQIIDSIGSCIIIIAFIGMLLRFIDFIATTMQDNQAQFSHHVAQTKMVSFFKDFFKAIIILIGIILVIRFAFHKDVTKLLAGLSIVGAAIALAAKESLENLIASFIIFFDKPFHIGDSVKVLNISGSVEKIGLRSTRIRTDQKTFVTVPNKQMVDSVLDNLTLRSLRRGDIRLEISLSTSADTMQQIADGIKRILGNPVVTNNNVTFSDITQNAYILTVEYYTGVIPQDDFNQLKQTINLQVLRLLEVNKVELAGKDTRIIIGKEA</sequence>
<dbReference type="InterPro" id="IPR006686">
    <property type="entry name" value="MscS_channel_CS"/>
</dbReference>
<dbReference type="GO" id="GO:0016020">
    <property type="term" value="C:membrane"/>
    <property type="evidence" value="ECO:0007669"/>
    <property type="project" value="InterPro"/>
</dbReference>
<keyword evidence="1" id="KW-0472">Membrane</keyword>
<dbReference type="Pfam" id="PF00924">
    <property type="entry name" value="MS_channel_2nd"/>
    <property type="match status" value="1"/>
</dbReference>
<dbReference type="EMBL" id="JAHSPG010000003">
    <property type="protein sequence ID" value="MBV4357108.1"/>
    <property type="molecule type" value="Genomic_DNA"/>
</dbReference>
<gene>
    <name evidence="3" type="ORF">KTO63_08130</name>
</gene>